<sequence>MYGQNKDAGATPPIVHQPVRLAEESKTKDASDETASEPPYSIFTRGEKIWISSLASFGAMFSTLSSYIYFPALVPMASDFGVSLTLINLTVTSYLVVAGIARAFMGDLADQGGRRLAYMVMFILFFASNIGIALQTSYAGLLVLRMVQSAGSSAPSFGPVVAGVLTQKLGWRWIFWFLSILTGVYLLVIMMFLPETQRKIVGNGSTRTSGIRRSLFGLVVKDRTRDEEEKGARKRQYRIPNPFVCIRLLCNRANFSIICIGSITYTVKMTLQTSLAAQCVDLYQLDYLQAGLVYIPSGVGGAMGSYSTGNKPA</sequence>
<evidence type="ECO:0000256" key="6">
    <source>
        <dbReference type="SAM" id="MobiDB-lite"/>
    </source>
</evidence>
<keyword evidence="4 7" id="KW-1133">Transmembrane helix</keyword>
<comment type="caution">
    <text evidence="8">The sequence shown here is derived from an EMBL/GenBank/DDBJ whole genome shotgun (WGS) entry which is preliminary data.</text>
</comment>
<dbReference type="Pfam" id="PF07690">
    <property type="entry name" value="MFS_1"/>
    <property type="match status" value="1"/>
</dbReference>
<comment type="subcellular location">
    <subcellularLocation>
        <location evidence="1">Membrane</location>
        <topology evidence="1">Multi-pass membrane protein</topology>
    </subcellularLocation>
</comment>
<dbReference type="InterPro" id="IPR036259">
    <property type="entry name" value="MFS_trans_sf"/>
</dbReference>
<gene>
    <name evidence="8" type="ORF">PG986_002835</name>
</gene>
<feature type="transmembrane region" description="Helical" evidence="7">
    <location>
        <begin position="82"/>
        <end position="104"/>
    </location>
</feature>
<dbReference type="PANTHER" id="PTHR23502:SF51">
    <property type="entry name" value="QUINIDINE RESISTANCE PROTEIN 1-RELATED"/>
    <property type="match status" value="1"/>
</dbReference>
<keyword evidence="9" id="KW-1185">Reference proteome</keyword>
<evidence type="ECO:0000256" key="5">
    <source>
        <dbReference type="ARBA" id="ARBA00023136"/>
    </source>
</evidence>
<dbReference type="SUPFAM" id="SSF103473">
    <property type="entry name" value="MFS general substrate transporter"/>
    <property type="match status" value="1"/>
</dbReference>
<reference evidence="8 9" key="1">
    <citation type="submission" date="2023-01" db="EMBL/GenBank/DDBJ databases">
        <title>Analysis of 21 Apiospora genomes using comparative genomics revels a genus with tremendous synthesis potential of carbohydrate active enzymes and secondary metabolites.</title>
        <authorList>
            <person name="Sorensen T."/>
        </authorList>
    </citation>
    <scope>NUCLEOTIDE SEQUENCE [LARGE SCALE GENOMIC DNA]</scope>
    <source>
        <strain evidence="8 9">CBS 24483</strain>
    </source>
</reference>
<accession>A0ABR1QPY5</accession>
<dbReference type="RefSeq" id="XP_066704121.1">
    <property type="nucleotide sequence ID" value="XM_066839057.1"/>
</dbReference>
<dbReference type="Proteomes" id="UP001391051">
    <property type="component" value="Unassembled WGS sequence"/>
</dbReference>
<keyword evidence="5 7" id="KW-0472">Membrane</keyword>
<evidence type="ECO:0000256" key="3">
    <source>
        <dbReference type="ARBA" id="ARBA00022692"/>
    </source>
</evidence>
<evidence type="ECO:0000256" key="2">
    <source>
        <dbReference type="ARBA" id="ARBA00022448"/>
    </source>
</evidence>
<evidence type="ECO:0000313" key="8">
    <source>
        <dbReference type="EMBL" id="KAK7962010.1"/>
    </source>
</evidence>
<evidence type="ECO:0000256" key="4">
    <source>
        <dbReference type="ARBA" id="ARBA00022989"/>
    </source>
</evidence>
<organism evidence="8 9">
    <name type="scientific">Apiospora aurea</name>
    <dbReference type="NCBI Taxonomy" id="335848"/>
    <lineage>
        <taxon>Eukaryota</taxon>
        <taxon>Fungi</taxon>
        <taxon>Dikarya</taxon>
        <taxon>Ascomycota</taxon>
        <taxon>Pezizomycotina</taxon>
        <taxon>Sordariomycetes</taxon>
        <taxon>Xylariomycetidae</taxon>
        <taxon>Amphisphaeriales</taxon>
        <taxon>Apiosporaceae</taxon>
        <taxon>Apiospora</taxon>
    </lineage>
</organism>
<feature type="compositionally biased region" description="Basic and acidic residues" evidence="6">
    <location>
        <begin position="21"/>
        <end position="31"/>
    </location>
</feature>
<dbReference type="InterPro" id="IPR011701">
    <property type="entry name" value="MFS"/>
</dbReference>
<feature type="transmembrane region" description="Helical" evidence="7">
    <location>
        <begin position="173"/>
        <end position="193"/>
    </location>
</feature>
<keyword evidence="3 7" id="KW-0812">Transmembrane</keyword>
<dbReference type="EMBL" id="JAQQWE010000002">
    <property type="protein sequence ID" value="KAK7962010.1"/>
    <property type="molecule type" value="Genomic_DNA"/>
</dbReference>
<keyword evidence="2" id="KW-0813">Transport</keyword>
<evidence type="ECO:0000313" key="9">
    <source>
        <dbReference type="Proteomes" id="UP001391051"/>
    </source>
</evidence>
<dbReference type="Gene3D" id="1.20.1720.10">
    <property type="entry name" value="Multidrug resistance protein D"/>
    <property type="match status" value="2"/>
</dbReference>
<feature type="transmembrane region" description="Helical" evidence="7">
    <location>
        <begin position="116"/>
        <end position="138"/>
    </location>
</feature>
<name>A0ABR1QPY5_9PEZI</name>
<feature type="region of interest" description="Disordered" evidence="6">
    <location>
        <begin position="1"/>
        <end position="39"/>
    </location>
</feature>
<evidence type="ECO:0000256" key="1">
    <source>
        <dbReference type="ARBA" id="ARBA00004141"/>
    </source>
</evidence>
<proteinExistence type="predicted"/>
<evidence type="ECO:0008006" key="10">
    <source>
        <dbReference type="Google" id="ProtNLM"/>
    </source>
</evidence>
<protein>
    <recommendedName>
        <fullName evidence="10">Major facilitator superfamily (MFS) profile domain-containing protein</fullName>
    </recommendedName>
</protein>
<dbReference type="GeneID" id="92072119"/>
<dbReference type="PANTHER" id="PTHR23502">
    <property type="entry name" value="MAJOR FACILITATOR SUPERFAMILY"/>
    <property type="match status" value="1"/>
</dbReference>
<evidence type="ECO:0000256" key="7">
    <source>
        <dbReference type="SAM" id="Phobius"/>
    </source>
</evidence>
<feature type="transmembrane region" description="Helical" evidence="7">
    <location>
        <begin position="49"/>
        <end position="70"/>
    </location>
</feature>